<dbReference type="PROSITE" id="PS50267">
    <property type="entry name" value="NA_NEUROTRAN_SYMP_3"/>
    <property type="match status" value="1"/>
</dbReference>
<dbReference type="RefSeq" id="WP_268924469.1">
    <property type="nucleotide sequence ID" value="NZ_JAPTGB010000005.1"/>
</dbReference>
<keyword evidence="9" id="KW-1185">Reference proteome</keyword>
<organism evidence="8 9">
    <name type="scientific">Methanocorpusculum petauri</name>
    <dbReference type="NCBI Taxonomy" id="3002863"/>
    <lineage>
        <taxon>Archaea</taxon>
        <taxon>Methanobacteriati</taxon>
        <taxon>Methanobacteriota</taxon>
        <taxon>Stenosarchaea group</taxon>
        <taxon>Methanomicrobia</taxon>
        <taxon>Methanomicrobiales</taxon>
        <taxon>Methanocorpusculaceae</taxon>
        <taxon>Methanocorpusculum</taxon>
    </lineage>
</organism>
<dbReference type="PANTHER" id="PTHR42948:SF1">
    <property type="entry name" value="TRANSPORTER"/>
    <property type="match status" value="1"/>
</dbReference>
<comment type="subcellular location">
    <subcellularLocation>
        <location evidence="1">Membrane</location>
        <topology evidence="1">Multi-pass membrane protein</topology>
    </subcellularLocation>
</comment>
<dbReference type="InterPro" id="IPR047218">
    <property type="entry name" value="YocR/YhdH-like"/>
</dbReference>
<evidence type="ECO:0000256" key="1">
    <source>
        <dbReference type="ARBA" id="ARBA00004141"/>
    </source>
</evidence>
<feature type="transmembrane region" description="Helical" evidence="7">
    <location>
        <begin position="128"/>
        <end position="156"/>
    </location>
</feature>
<dbReference type="Proteomes" id="UP001141422">
    <property type="component" value="Unassembled WGS sequence"/>
</dbReference>
<name>A0ABT4IET6_9EURY</name>
<dbReference type="EMBL" id="JAPTGB010000005">
    <property type="protein sequence ID" value="MCZ0860249.1"/>
    <property type="molecule type" value="Genomic_DNA"/>
</dbReference>
<feature type="transmembrane region" description="Helical" evidence="7">
    <location>
        <begin position="41"/>
        <end position="64"/>
    </location>
</feature>
<reference evidence="8" key="1">
    <citation type="submission" date="2022-12" db="EMBL/GenBank/DDBJ databases">
        <title>Isolation and characterisation of novel Methanocorpusculum spp. from native Australian herbivores indicates the genus is ancestrally host-associated.</title>
        <authorList>
            <person name="Volmer J.G."/>
            <person name="Soo R.M."/>
            <person name="Evans P.N."/>
            <person name="Hoedt E.C."/>
            <person name="Astorga Alsina A.L."/>
            <person name="Woodcroft B.J."/>
            <person name="Tyson G.W."/>
            <person name="Hugenholtz P."/>
            <person name="Morrison M."/>
        </authorList>
    </citation>
    <scope>NUCLEOTIDE SEQUENCE</scope>
    <source>
        <strain evidence="8">MG</strain>
    </source>
</reference>
<dbReference type="InterPro" id="IPR037272">
    <property type="entry name" value="SNS_sf"/>
</dbReference>
<gene>
    <name evidence="8" type="ORF">O0S10_03255</name>
</gene>
<evidence type="ECO:0000256" key="3">
    <source>
        <dbReference type="ARBA" id="ARBA00022692"/>
    </source>
</evidence>
<dbReference type="Pfam" id="PF00209">
    <property type="entry name" value="SNF"/>
    <property type="match status" value="2"/>
</dbReference>
<dbReference type="PANTHER" id="PTHR42948">
    <property type="entry name" value="TRANSPORTER"/>
    <property type="match status" value="1"/>
</dbReference>
<feature type="transmembrane region" description="Helical" evidence="7">
    <location>
        <begin position="85"/>
        <end position="108"/>
    </location>
</feature>
<keyword evidence="2 6" id="KW-0813">Transport</keyword>
<proteinExistence type="inferred from homology"/>
<feature type="transmembrane region" description="Helical" evidence="7">
    <location>
        <begin position="382"/>
        <end position="400"/>
    </location>
</feature>
<evidence type="ECO:0000256" key="2">
    <source>
        <dbReference type="ARBA" id="ARBA00022448"/>
    </source>
</evidence>
<evidence type="ECO:0000256" key="5">
    <source>
        <dbReference type="ARBA" id="ARBA00023136"/>
    </source>
</evidence>
<dbReference type="PROSITE" id="PS00610">
    <property type="entry name" value="NA_NEUROTRAN_SYMP_1"/>
    <property type="match status" value="1"/>
</dbReference>
<evidence type="ECO:0000256" key="6">
    <source>
        <dbReference type="RuleBase" id="RU003732"/>
    </source>
</evidence>
<feature type="transmembrane region" description="Helical" evidence="7">
    <location>
        <begin position="421"/>
        <end position="442"/>
    </location>
</feature>
<feature type="transmembrane region" description="Helical" evidence="7">
    <location>
        <begin position="295"/>
        <end position="322"/>
    </location>
</feature>
<evidence type="ECO:0000313" key="8">
    <source>
        <dbReference type="EMBL" id="MCZ0860249.1"/>
    </source>
</evidence>
<dbReference type="SUPFAM" id="SSF161070">
    <property type="entry name" value="SNF-like"/>
    <property type="match status" value="1"/>
</dbReference>
<keyword evidence="4 7" id="KW-1133">Transmembrane helix</keyword>
<comment type="caution">
    <text evidence="8">The sequence shown here is derived from an EMBL/GenBank/DDBJ whole genome shotgun (WGS) entry which is preliminary data.</text>
</comment>
<dbReference type="CDD" id="cd10336">
    <property type="entry name" value="SLC6sbd_Tyt1-Like"/>
    <property type="match status" value="1"/>
</dbReference>
<dbReference type="PRINTS" id="PR00176">
    <property type="entry name" value="NANEUSMPORT"/>
</dbReference>
<feature type="transmembrane region" description="Helical" evidence="7">
    <location>
        <begin position="12"/>
        <end position="29"/>
    </location>
</feature>
<feature type="transmembrane region" description="Helical" evidence="7">
    <location>
        <begin position="211"/>
        <end position="234"/>
    </location>
</feature>
<keyword evidence="5 7" id="KW-0472">Membrane</keyword>
<accession>A0ABT4IET6</accession>
<dbReference type="InterPro" id="IPR000175">
    <property type="entry name" value="Na/ntran_symport"/>
</dbReference>
<dbReference type="NCBIfam" id="NF037979">
    <property type="entry name" value="Na_transp"/>
    <property type="match status" value="1"/>
</dbReference>
<comment type="similarity">
    <text evidence="6">Belongs to the sodium:neurotransmitter symporter (SNF) (TC 2.A.22) family.</text>
</comment>
<keyword evidence="3 6" id="KW-0812">Transmembrane</keyword>
<evidence type="ECO:0000256" key="7">
    <source>
        <dbReference type="SAM" id="Phobius"/>
    </source>
</evidence>
<evidence type="ECO:0000313" key="9">
    <source>
        <dbReference type="Proteomes" id="UP001141422"/>
    </source>
</evidence>
<sequence length="445" mass="47696">MNERGLFSSRMGFILAAAGAAVGLGNIWRFPYLAAEYGGGIFLLVYLVLVVTLGFTIMITEIAVGRSTGTSVVTAFAGLNKKYTFIGYLSLLVPLIILPYYSVIGGWVMKYAAVYFTGGADAAAADGFFGGFIALPLEPILWTLIFVALACIVVLLGVEKGIERANKILMPTLILMLIGLTAYCLSLPGGLDGLWYYIYPDFSKFSAETVLAAMGQVFYSLTLGFGVMITYGSYLAKKTDMEKSVRTIEIFDTGVAFLAGLLIIPAVFVFSGGSPEALGAGPGLMFQALPKVFDMMPFGSVVAAIFFVLVAVAALTSCICMLEVPVAVLGDRFGVSRKIASGLVFLFTMALAVPVSLGFGVLDWINVAGMSLLDMFDFFSNSILLPIVAFLTCIFIGWIVKPKVVIDEVKSSSPFHAERMYVVMVKFIAPLCIAAILIYGLFSVL</sequence>
<feature type="transmembrane region" description="Helical" evidence="7">
    <location>
        <begin position="168"/>
        <end position="191"/>
    </location>
</feature>
<evidence type="ECO:0000256" key="4">
    <source>
        <dbReference type="ARBA" id="ARBA00022989"/>
    </source>
</evidence>
<feature type="transmembrane region" description="Helical" evidence="7">
    <location>
        <begin position="255"/>
        <end position="275"/>
    </location>
</feature>
<feature type="transmembrane region" description="Helical" evidence="7">
    <location>
        <begin position="343"/>
        <end position="362"/>
    </location>
</feature>
<keyword evidence="6" id="KW-0769">Symport</keyword>
<protein>
    <recommendedName>
        <fullName evidence="6">Transporter</fullName>
    </recommendedName>
</protein>